<organism evidence="6 7">
    <name type="scientific">Ideonella aquatica</name>
    <dbReference type="NCBI Taxonomy" id="2824119"/>
    <lineage>
        <taxon>Bacteria</taxon>
        <taxon>Pseudomonadati</taxon>
        <taxon>Pseudomonadota</taxon>
        <taxon>Betaproteobacteria</taxon>
        <taxon>Burkholderiales</taxon>
        <taxon>Sphaerotilaceae</taxon>
        <taxon>Ideonella</taxon>
    </lineage>
</organism>
<dbReference type="RefSeq" id="WP_210801236.1">
    <property type="nucleotide sequence ID" value="NZ_JAGQDE010000004.1"/>
</dbReference>
<reference evidence="6" key="1">
    <citation type="submission" date="2021-04" db="EMBL/GenBank/DDBJ databases">
        <title>The genome sequence of Ideonella sp. 4Y11.</title>
        <authorList>
            <person name="Liu Y."/>
        </authorList>
    </citation>
    <scope>NUCLEOTIDE SEQUENCE</scope>
    <source>
        <strain evidence="6">4Y11</strain>
    </source>
</reference>
<evidence type="ECO:0000313" key="7">
    <source>
        <dbReference type="Proteomes" id="UP000678374"/>
    </source>
</evidence>
<dbReference type="Pfam" id="PF00881">
    <property type="entry name" value="Nitroreductase"/>
    <property type="match status" value="1"/>
</dbReference>
<dbReference type="Gene3D" id="3.40.109.10">
    <property type="entry name" value="NADH Oxidase"/>
    <property type="match status" value="1"/>
</dbReference>
<keyword evidence="3" id="KW-0288">FMN</keyword>
<proteinExistence type="inferred from homology"/>
<keyword evidence="7" id="KW-1185">Reference proteome</keyword>
<dbReference type="Proteomes" id="UP000678374">
    <property type="component" value="Unassembled WGS sequence"/>
</dbReference>
<dbReference type="SUPFAM" id="SSF55469">
    <property type="entry name" value="FMN-dependent nitroreductase-like"/>
    <property type="match status" value="1"/>
</dbReference>
<feature type="domain" description="Nitroreductase" evidence="5">
    <location>
        <begin position="13"/>
        <end position="167"/>
    </location>
</feature>
<evidence type="ECO:0000259" key="5">
    <source>
        <dbReference type="Pfam" id="PF00881"/>
    </source>
</evidence>
<dbReference type="InterPro" id="IPR016446">
    <property type="entry name" value="Flavin_OxRdtase_Frp"/>
</dbReference>
<keyword evidence="2" id="KW-0285">Flavoprotein</keyword>
<comment type="caution">
    <text evidence="6">The sequence shown here is derived from an EMBL/GenBank/DDBJ whole genome shotgun (WGS) entry which is preliminary data.</text>
</comment>
<dbReference type="InterPro" id="IPR000415">
    <property type="entry name" value="Nitroreductase-like"/>
</dbReference>
<gene>
    <name evidence="6" type="ORF">KAK06_07115</name>
</gene>
<evidence type="ECO:0000256" key="1">
    <source>
        <dbReference type="ARBA" id="ARBA00008366"/>
    </source>
</evidence>
<dbReference type="PANTHER" id="PTHR43425">
    <property type="entry name" value="OXYGEN-INSENSITIVE NADPH NITROREDUCTASE"/>
    <property type="match status" value="1"/>
</dbReference>
<keyword evidence="4" id="KW-0560">Oxidoreductase</keyword>
<dbReference type="InterPro" id="IPR029479">
    <property type="entry name" value="Nitroreductase"/>
</dbReference>
<sequence>MTDADAVHRLLQAHRSIRSFRQDPVDDALVDASLIDALQGSSSSGNLNMVSVIKTRDEGLRRQLHTLHGEQDMILQAPLLLTFCADTHRTRTWLAQRGARLGFSDLVSWHVASFDAMIIAQTAALALESRGLGICYMGTTLFSMAAIAALLDCPDHVLPVTTLVVGWPDEAPAQRDRLPASAWIHDERYQRPDAASIERDFRDRDERGKARYLAVPHMAEQWQALGIDSLAHYYTSPIKYDPDVFAEFSADIERALRRNGFLA</sequence>
<comment type="similarity">
    <text evidence="1">Belongs to the flavin oxidoreductase frp family.</text>
</comment>
<protein>
    <submittedName>
        <fullName evidence="6">Nitroreductase family protein</fullName>
    </submittedName>
</protein>
<evidence type="ECO:0000256" key="2">
    <source>
        <dbReference type="ARBA" id="ARBA00022630"/>
    </source>
</evidence>
<evidence type="ECO:0000313" key="6">
    <source>
        <dbReference type="EMBL" id="MBQ0958727.1"/>
    </source>
</evidence>
<dbReference type="PANTHER" id="PTHR43425:SF2">
    <property type="entry name" value="OXYGEN-INSENSITIVE NADPH NITROREDUCTASE"/>
    <property type="match status" value="1"/>
</dbReference>
<dbReference type="AlphaFoldDB" id="A0A940YHA8"/>
<dbReference type="EMBL" id="JAGQDE010000004">
    <property type="protein sequence ID" value="MBQ0958727.1"/>
    <property type="molecule type" value="Genomic_DNA"/>
</dbReference>
<accession>A0A940YHA8</accession>
<name>A0A940YHA8_9BURK</name>
<evidence type="ECO:0000256" key="4">
    <source>
        <dbReference type="ARBA" id="ARBA00023002"/>
    </source>
</evidence>
<evidence type="ECO:0000256" key="3">
    <source>
        <dbReference type="ARBA" id="ARBA00022643"/>
    </source>
</evidence>
<dbReference type="GO" id="GO:0016491">
    <property type="term" value="F:oxidoreductase activity"/>
    <property type="evidence" value="ECO:0007669"/>
    <property type="project" value="UniProtKB-KW"/>
</dbReference>